<dbReference type="AlphaFoldDB" id="A0AAD8A516"/>
<keyword evidence="3" id="KW-0862">Zinc</keyword>
<dbReference type="PROSITE" id="PS50966">
    <property type="entry name" value="ZF_SWIM"/>
    <property type="match status" value="1"/>
</dbReference>
<dbReference type="SUPFAM" id="SSF57850">
    <property type="entry name" value="RING/U-box"/>
    <property type="match status" value="1"/>
</dbReference>
<feature type="domain" description="SWIM-type" evidence="6">
    <location>
        <begin position="45"/>
        <end position="78"/>
    </location>
</feature>
<sequence length="400" mass="45002">MARHSGWRKVCPEVVRDRQTSCPRLFLLRQSGPTAFTLQEKHHVVRVRLGDPHECSCSTYRKERELCCHICWTLVKKLRVSPDDPLSYQLGLVPQELEAIVKGTHNTRHVQKPSPTAPVPSRPISPRDVCPICLENLIKSRRPVTRCKYGCGRPVHVSCVCVLGEFHRLDESGKTALLKCPMCRGDFCTWDQLHKLNSRRRPRRLRLPPLVPPPVLHSATCCSCLVCPVPGALYKCIQCPLVLLCAACAATTVLHQRHQLAIKQTPQDRWCRIVQKSTTNSELVLPAMRVQQCSISPERSRSPSPIRSSSLDVTRLKLQRRKPAVPPLGLGTSLGSVLHVTGLSLSDRRDHKVQRRFVSPLPHVRTCKYSSPSSKSFHSTLNITSLTFPEHLTCAPSTRR</sequence>
<keyword evidence="1" id="KW-0479">Metal-binding</keyword>
<protein>
    <recommendedName>
        <fullName evidence="9">SWIM-type domain-containing protein</fullName>
    </recommendedName>
</protein>
<dbReference type="PANTHER" id="PTHR21540:SF3">
    <property type="entry name" value="E3 UBIQUITIN-PROTEIN LIGASE ZSWIM2"/>
    <property type="match status" value="1"/>
</dbReference>
<dbReference type="InterPro" id="IPR043145">
    <property type="entry name" value="Znf_ZZ_sf"/>
</dbReference>
<dbReference type="PROSITE" id="PS50089">
    <property type="entry name" value="ZF_RING_2"/>
    <property type="match status" value="1"/>
</dbReference>
<organism evidence="7 8">
    <name type="scientific">Diploptera punctata</name>
    <name type="common">Pacific beetle cockroach</name>
    <dbReference type="NCBI Taxonomy" id="6984"/>
    <lineage>
        <taxon>Eukaryota</taxon>
        <taxon>Metazoa</taxon>
        <taxon>Ecdysozoa</taxon>
        <taxon>Arthropoda</taxon>
        <taxon>Hexapoda</taxon>
        <taxon>Insecta</taxon>
        <taxon>Pterygota</taxon>
        <taxon>Neoptera</taxon>
        <taxon>Polyneoptera</taxon>
        <taxon>Dictyoptera</taxon>
        <taxon>Blattodea</taxon>
        <taxon>Blaberoidea</taxon>
        <taxon>Blaberidae</taxon>
        <taxon>Diplopterinae</taxon>
        <taxon>Diploptera</taxon>
    </lineage>
</organism>
<dbReference type="SMART" id="SM00291">
    <property type="entry name" value="ZnF_ZZ"/>
    <property type="match status" value="1"/>
</dbReference>
<evidence type="ECO:0000256" key="2">
    <source>
        <dbReference type="ARBA" id="ARBA00022771"/>
    </source>
</evidence>
<comment type="caution">
    <text evidence="7">The sequence shown here is derived from an EMBL/GenBank/DDBJ whole genome shotgun (WGS) entry which is preliminary data.</text>
</comment>
<reference evidence="7" key="1">
    <citation type="journal article" date="2023" name="IScience">
        <title>Live-bearing cockroach genome reveals convergent evolutionary mechanisms linked to viviparity in insects and beyond.</title>
        <authorList>
            <person name="Fouks B."/>
            <person name="Harrison M.C."/>
            <person name="Mikhailova A.A."/>
            <person name="Marchal E."/>
            <person name="English S."/>
            <person name="Carruthers M."/>
            <person name="Jennings E.C."/>
            <person name="Chiamaka E.L."/>
            <person name="Frigard R.A."/>
            <person name="Pippel M."/>
            <person name="Attardo G.M."/>
            <person name="Benoit J.B."/>
            <person name="Bornberg-Bauer E."/>
            <person name="Tobe S.S."/>
        </authorList>
    </citation>
    <scope>NUCLEOTIDE SEQUENCE</scope>
    <source>
        <strain evidence="7">Stay&amp;Tobe</strain>
    </source>
</reference>
<evidence type="ECO:0000313" key="7">
    <source>
        <dbReference type="EMBL" id="KAJ9592597.1"/>
    </source>
</evidence>
<dbReference type="PANTHER" id="PTHR21540">
    <property type="entry name" value="RING FINGER AND SWIM DOMAIN-CONTAINING PROTEIN 2"/>
    <property type="match status" value="1"/>
</dbReference>
<dbReference type="Gene3D" id="3.30.60.90">
    <property type="match status" value="1"/>
</dbReference>
<evidence type="ECO:0000313" key="8">
    <source>
        <dbReference type="Proteomes" id="UP001233999"/>
    </source>
</evidence>
<keyword evidence="2 4" id="KW-0863">Zinc-finger</keyword>
<gene>
    <name evidence="7" type="ORF">L9F63_015735</name>
</gene>
<dbReference type="GO" id="GO:0008270">
    <property type="term" value="F:zinc ion binding"/>
    <property type="evidence" value="ECO:0007669"/>
    <property type="project" value="UniProtKB-KW"/>
</dbReference>
<proteinExistence type="predicted"/>
<keyword evidence="8" id="KW-1185">Reference proteome</keyword>
<feature type="domain" description="RING-type" evidence="5">
    <location>
        <begin position="130"/>
        <end position="184"/>
    </location>
</feature>
<dbReference type="EMBL" id="JASPKZ010003829">
    <property type="protein sequence ID" value="KAJ9592597.1"/>
    <property type="molecule type" value="Genomic_DNA"/>
</dbReference>
<dbReference type="InterPro" id="IPR001841">
    <property type="entry name" value="Znf_RING"/>
</dbReference>
<evidence type="ECO:0000256" key="1">
    <source>
        <dbReference type="ARBA" id="ARBA00022723"/>
    </source>
</evidence>
<dbReference type="InterPro" id="IPR000433">
    <property type="entry name" value="Znf_ZZ"/>
</dbReference>
<dbReference type="InterPro" id="IPR007527">
    <property type="entry name" value="Znf_SWIM"/>
</dbReference>
<reference evidence="7" key="2">
    <citation type="submission" date="2023-05" db="EMBL/GenBank/DDBJ databases">
        <authorList>
            <person name="Fouks B."/>
        </authorList>
    </citation>
    <scope>NUCLEOTIDE SEQUENCE</scope>
    <source>
        <strain evidence="7">Stay&amp;Tobe</strain>
        <tissue evidence="7">Testes</tissue>
    </source>
</reference>
<feature type="non-terminal residue" evidence="7">
    <location>
        <position position="1"/>
    </location>
</feature>
<dbReference type="GO" id="GO:0061630">
    <property type="term" value="F:ubiquitin protein ligase activity"/>
    <property type="evidence" value="ECO:0007669"/>
    <property type="project" value="InterPro"/>
</dbReference>
<evidence type="ECO:0000259" key="5">
    <source>
        <dbReference type="PROSITE" id="PS50089"/>
    </source>
</evidence>
<evidence type="ECO:0000259" key="6">
    <source>
        <dbReference type="PROSITE" id="PS50966"/>
    </source>
</evidence>
<evidence type="ECO:0000256" key="3">
    <source>
        <dbReference type="ARBA" id="ARBA00022833"/>
    </source>
</evidence>
<evidence type="ECO:0008006" key="9">
    <source>
        <dbReference type="Google" id="ProtNLM"/>
    </source>
</evidence>
<dbReference type="InterPro" id="IPR039903">
    <property type="entry name" value="Zswim2"/>
</dbReference>
<dbReference type="Proteomes" id="UP001233999">
    <property type="component" value="Unassembled WGS sequence"/>
</dbReference>
<accession>A0AAD8A516</accession>
<evidence type="ECO:0000256" key="4">
    <source>
        <dbReference type="PROSITE-ProRule" id="PRU00175"/>
    </source>
</evidence>
<name>A0AAD8A516_DIPPU</name>